<organism evidence="2 3">
    <name type="scientific">Candidatus Nomurabacteria bacterium RIFCSPLOWO2_01_FULL_42_17</name>
    <dbReference type="NCBI Taxonomy" id="1801780"/>
    <lineage>
        <taxon>Bacteria</taxon>
        <taxon>Candidatus Nomuraibacteriota</taxon>
    </lineage>
</organism>
<reference evidence="2 3" key="1">
    <citation type="journal article" date="2016" name="Nat. Commun.">
        <title>Thousands of microbial genomes shed light on interconnected biogeochemical processes in an aquifer system.</title>
        <authorList>
            <person name="Anantharaman K."/>
            <person name="Brown C.T."/>
            <person name="Hug L.A."/>
            <person name="Sharon I."/>
            <person name="Castelle C.J."/>
            <person name="Probst A.J."/>
            <person name="Thomas B.C."/>
            <person name="Singh A."/>
            <person name="Wilkins M.J."/>
            <person name="Karaoz U."/>
            <person name="Brodie E.L."/>
            <person name="Williams K.H."/>
            <person name="Hubbard S.S."/>
            <person name="Banfield J.F."/>
        </authorList>
    </citation>
    <scope>NUCLEOTIDE SEQUENCE [LARGE SCALE GENOMIC DNA]</scope>
</reference>
<proteinExistence type="predicted"/>
<sequence length="84" mass="9595">MTTKIQKWGNSLAMRLPKELADSFNLKAGSQISFTTSNDGFIVRPKIKVKVPKYTLEELVAGITPKNRHKLIWPDDEPRGKEVW</sequence>
<dbReference type="PANTHER" id="PTHR40516">
    <property type="entry name" value="ANTITOXIN CHPS-RELATED"/>
    <property type="match status" value="1"/>
</dbReference>
<dbReference type="SUPFAM" id="SSF89447">
    <property type="entry name" value="AbrB/MazE/MraZ-like"/>
    <property type="match status" value="1"/>
</dbReference>
<dbReference type="EMBL" id="MFVE01000002">
    <property type="protein sequence ID" value="OGI95771.1"/>
    <property type="molecule type" value="Genomic_DNA"/>
</dbReference>
<dbReference type="Proteomes" id="UP000178104">
    <property type="component" value="Unassembled WGS sequence"/>
</dbReference>
<feature type="domain" description="SpoVT-AbrB" evidence="1">
    <location>
        <begin position="6"/>
        <end position="51"/>
    </location>
</feature>
<dbReference type="InterPro" id="IPR007159">
    <property type="entry name" value="SpoVT-AbrB_dom"/>
</dbReference>
<evidence type="ECO:0000313" key="3">
    <source>
        <dbReference type="Proteomes" id="UP000178104"/>
    </source>
</evidence>
<dbReference type="GO" id="GO:0097351">
    <property type="term" value="F:toxin sequestering activity"/>
    <property type="evidence" value="ECO:0007669"/>
    <property type="project" value="InterPro"/>
</dbReference>
<dbReference type="SMART" id="SM00966">
    <property type="entry name" value="SpoVT_AbrB"/>
    <property type="match status" value="1"/>
</dbReference>
<accession>A0A1F6XNY1</accession>
<dbReference type="InterPro" id="IPR039052">
    <property type="entry name" value="Antitox_PemI-like"/>
</dbReference>
<name>A0A1F6XNY1_9BACT</name>
<gene>
    <name evidence="2" type="ORF">A2917_00445</name>
</gene>
<evidence type="ECO:0000313" key="2">
    <source>
        <dbReference type="EMBL" id="OGI95771.1"/>
    </source>
</evidence>
<dbReference type="STRING" id="1801780.A2917_00445"/>
<dbReference type="Gene3D" id="2.10.260.10">
    <property type="match status" value="1"/>
</dbReference>
<dbReference type="AlphaFoldDB" id="A0A1F6XNY1"/>
<dbReference type="Pfam" id="PF04014">
    <property type="entry name" value="MazE_antitoxin"/>
    <property type="match status" value="1"/>
</dbReference>
<dbReference type="PANTHER" id="PTHR40516:SF1">
    <property type="entry name" value="ANTITOXIN CHPS-RELATED"/>
    <property type="match status" value="1"/>
</dbReference>
<comment type="caution">
    <text evidence="2">The sequence shown here is derived from an EMBL/GenBank/DDBJ whole genome shotgun (WGS) entry which is preliminary data.</text>
</comment>
<dbReference type="InterPro" id="IPR037914">
    <property type="entry name" value="SpoVT-AbrB_sf"/>
</dbReference>
<dbReference type="GO" id="GO:0003677">
    <property type="term" value="F:DNA binding"/>
    <property type="evidence" value="ECO:0007669"/>
    <property type="project" value="InterPro"/>
</dbReference>
<evidence type="ECO:0000259" key="1">
    <source>
        <dbReference type="SMART" id="SM00966"/>
    </source>
</evidence>
<protein>
    <recommendedName>
        <fullName evidence="1">SpoVT-AbrB domain-containing protein</fullName>
    </recommendedName>
</protein>